<keyword evidence="3" id="KW-1185">Reference proteome</keyword>
<sequence length="664" mass="68528">MAPDEATDTTRTATTPGPAAAADPGLNRTFRVRADAFYVRQQDGVWLGNNTGSFSVRGQGAYELVSSLFAGLDGERTLLDIYGNVPERARRSVLSVVNALLRNGLIKEVSHPAEPVPAWMRERYATHLAFLEHHADRPVTRLQRVRTGRVVCAGRGTALRALLDALRDFGIARVDVLADGDPGLEPLLADTAAADPGARWRLHDGLGPAAPAAVADHPTVAGADVVLLAYDYADAAGLARAQRALWAGGAAVGVLAGCGDFVTAVAPGRDTPWCWECVHRSVAGRAVGETEGLEPAVAPSAVGALRLAEHTFVLLAGVEPVDGTPLDGKPVTTVEPLAPVVRNHSVARHPCCPHHPPLRPVPADASPRVVTPEDAVRPDIPAPEDPPTRVEVSDRIVAVSARLTDPLTGPLLALGEDDLGQLPLSASACRIADPAHDAADPGGLRVVCRALAPREARNQAVLFALEWLAERVARENGLAAAAAAGAAAPGQGYRFGAGWSSAEAHCRARLNAALAAPAGVLDWAPAPGGSDVGGPESRFLAGALTVEGDPWKATAVETLPHGVVRAHVRTGSGATVTGVGTHRDQAVGHALARAVARHAATGAGGTAGADDREVVAFLAPPVATWTDTLREPGPDGALEFTAMLPFLGSGGPHVVAVPSPEVPA</sequence>
<name>S4MJY7_9ACTN</name>
<dbReference type="PATRIC" id="fig|1283301.3.peg.6001"/>
<dbReference type="HOGENOM" id="CLU_413258_0_0_11"/>
<evidence type="ECO:0000256" key="1">
    <source>
        <dbReference type="SAM" id="MobiDB-lite"/>
    </source>
</evidence>
<accession>S4MJY7</accession>
<organism evidence="2 3">
    <name type="scientific">Streptomyces afghaniensis 772</name>
    <dbReference type="NCBI Taxonomy" id="1283301"/>
    <lineage>
        <taxon>Bacteria</taxon>
        <taxon>Bacillati</taxon>
        <taxon>Actinomycetota</taxon>
        <taxon>Actinomycetes</taxon>
        <taxon>Kitasatosporales</taxon>
        <taxon>Streptomycetaceae</taxon>
        <taxon>Streptomyces</taxon>
    </lineage>
</organism>
<evidence type="ECO:0000313" key="2">
    <source>
        <dbReference type="EMBL" id="EPJ36921.1"/>
    </source>
</evidence>
<evidence type="ECO:0008006" key="4">
    <source>
        <dbReference type="Google" id="ProtNLM"/>
    </source>
</evidence>
<feature type="region of interest" description="Disordered" evidence="1">
    <location>
        <begin position="1"/>
        <end position="24"/>
    </location>
</feature>
<gene>
    <name evidence="2" type="ORF">STAFG_6039</name>
</gene>
<reference evidence="2 3" key="1">
    <citation type="submission" date="2013-02" db="EMBL/GenBank/DDBJ databases">
        <title>Draft Genome Sequence of Streptomyces afghaniensis, Which Produces Compounds of the Julimycin B-Complex.</title>
        <authorList>
            <person name="Gruening B.A."/>
            <person name="Praeg A."/>
            <person name="Erxleben A."/>
            <person name="Guenther S."/>
            <person name="Fiedler H.-P."/>
            <person name="Goodfellow M."/>
            <person name="Mueller M."/>
        </authorList>
    </citation>
    <scope>NUCLEOTIDE SEQUENCE [LARGE SCALE GENOMIC DNA]</scope>
    <source>
        <strain evidence="2 3">772</strain>
    </source>
</reference>
<proteinExistence type="predicted"/>
<dbReference type="RefSeq" id="WP_020274908.1">
    <property type="nucleotide sequence ID" value="NZ_KE354297.1"/>
</dbReference>
<protein>
    <recommendedName>
        <fullName evidence="4">YcaO domain-containing protein</fullName>
    </recommendedName>
</protein>
<dbReference type="EMBL" id="AOPY01001533">
    <property type="protein sequence ID" value="EPJ36921.1"/>
    <property type="molecule type" value="Genomic_DNA"/>
</dbReference>
<dbReference type="AlphaFoldDB" id="S4MJY7"/>
<comment type="caution">
    <text evidence="2">The sequence shown here is derived from an EMBL/GenBank/DDBJ whole genome shotgun (WGS) entry which is preliminary data.</text>
</comment>
<dbReference type="Proteomes" id="UP000015001">
    <property type="component" value="Unassembled WGS sequence"/>
</dbReference>
<evidence type="ECO:0000313" key="3">
    <source>
        <dbReference type="Proteomes" id="UP000015001"/>
    </source>
</evidence>